<name>A0A150FSJ2_CLOPD</name>
<evidence type="ECO:0000256" key="1">
    <source>
        <dbReference type="SAM" id="Coils"/>
    </source>
</evidence>
<dbReference type="Proteomes" id="UP000323392">
    <property type="component" value="Unassembled WGS sequence"/>
</dbReference>
<dbReference type="PATRIC" id="fig|1121328.3.peg.1085"/>
<reference evidence="3 5" key="2">
    <citation type="submission" date="2016-11" db="EMBL/GenBank/DDBJ databases">
        <authorList>
            <person name="Varghese N."/>
            <person name="Submissions S."/>
        </authorList>
    </citation>
    <scope>NUCLEOTIDE SEQUENCE [LARGE SCALE GENOMIC DNA]</scope>
    <source>
        <strain evidence="3 5">DSM 7308</strain>
    </source>
</reference>
<sequence>MKGTAKQIKWAEDIKKEMEKIINKLEEVKEEVIAKKNAENPEKDYTNSINKKIEKIKNLLENDDSTFFINNFKEITEAEKEIQKIEKIYEENKEKIENDFELSIEYKYRKKEMILKKLEAFKQGCFDNGIVLGQLYSTLKEKEV</sequence>
<dbReference type="EMBL" id="LSFY01000001">
    <property type="protein sequence ID" value="KXZ40000.1"/>
    <property type="molecule type" value="Genomic_DNA"/>
</dbReference>
<dbReference type="AlphaFoldDB" id="A0A150FSJ2"/>
<dbReference type="Proteomes" id="UP000092605">
    <property type="component" value="Unassembled WGS sequence"/>
</dbReference>
<dbReference type="EMBL" id="FRBG01000012">
    <property type="protein sequence ID" value="SHL14035.1"/>
    <property type="molecule type" value="Genomic_DNA"/>
</dbReference>
<evidence type="ECO:0000313" key="4">
    <source>
        <dbReference type="Proteomes" id="UP000092605"/>
    </source>
</evidence>
<keyword evidence="1" id="KW-0175">Coiled coil</keyword>
<evidence type="ECO:0000313" key="2">
    <source>
        <dbReference type="EMBL" id="KXZ40000.1"/>
    </source>
</evidence>
<comment type="caution">
    <text evidence="2">The sequence shown here is derived from an EMBL/GenBank/DDBJ whole genome shotgun (WGS) entry which is preliminary data.</text>
</comment>
<organism evidence="2 4">
    <name type="scientific">Alkalithermobacter thermoalcaliphilus JW-YL-7 = DSM 7308</name>
    <dbReference type="NCBI Taxonomy" id="1121328"/>
    <lineage>
        <taxon>Bacteria</taxon>
        <taxon>Bacillati</taxon>
        <taxon>Bacillota</taxon>
        <taxon>Clostridia</taxon>
        <taxon>Peptostreptococcales</taxon>
        <taxon>Tepidibacteraceae</taxon>
        <taxon>Alkalithermobacter</taxon>
    </lineage>
</organism>
<evidence type="ECO:0000313" key="5">
    <source>
        <dbReference type="Proteomes" id="UP000323392"/>
    </source>
</evidence>
<accession>A0A150FSJ2</accession>
<proteinExistence type="predicted"/>
<evidence type="ECO:0000313" key="3">
    <source>
        <dbReference type="EMBL" id="SHL14035.1"/>
    </source>
</evidence>
<dbReference type="RefSeq" id="WP_066070123.1">
    <property type="nucleotide sequence ID" value="NZ_FRBG01000012.1"/>
</dbReference>
<keyword evidence="5" id="KW-1185">Reference proteome</keyword>
<protein>
    <submittedName>
        <fullName evidence="2">Uncharacterized protein</fullName>
    </submittedName>
</protein>
<gene>
    <name evidence="2" type="ORF">JWYL7_1075</name>
    <name evidence="3" type="ORF">SAMN05661008_01540</name>
</gene>
<feature type="coiled-coil region" evidence="1">
    <location>
        <begin position="8"/>
        <end position="38"/>
    </location>
</feature>
<dbReference type="STRING" id="1121328.JWYL7_1075"/>
<reference evidence="2 4" key="1">
    <citation type="submission" date="2016-02" db="EMBL/GenBank/DDBJ databases">
        <title>Draft genome sequence for Clostridium paradoxum JW-YL-7.</title>
        <authorList>
            <person name="Utturkar S.M."/>
            <person name="Lancaster A."/>
            <person name="Poole F.L."/>
            <person name="Adams M.W."/>
            <person name="Brown S.D."/>
        </authorList>
    </citation>
    <scope>NUCLEOTIDE SEQUENCE [LARGE SCALE GENOMIC DNA]</scope>
    <source>
        <strain evidence="2 4">JW-YL-7</strain>
    </source>
</reference>